<feature type="domain" description="Small ribosomal subunit protein uS7" evidence="8">
    <location>
        <begin position="14"/>
        <end position="152"/>
    </location>
</feature>
<evidence type="ECO:0000256" key="1">
    <source>
        <dbReference type="ARBA" id="ARBA00007151"/>
    </source>
</evidence>
<dbReference type="GO" id="GO:0006412">
    <property type="term" value="P:translation"/>
    <property type="evidence" value="ECO:0007669"/>
    <property type="project" value="UniProtKB-UniRule"/>
</dbReference>
<evidence type="ECO:0000256" key="2">
    <source>
        <dbReference type="ARBA" id="ARBA00022730"/>
    </source>
</evidence>
<dbReference type="PATRIC" id="fig|1408281.3.peg.1334"/>
<keyword evidence="6" id="KW-0820">tRNA-binding</keyword>
<dbReference type="InterPro" id="IPR020606">
    <property type="entry name" value="Ribosomal_uS7_CS"/>
</dbReference>
<keyword evidence="2 6" id="KW-0699">rRNA-binding</keyword>
<dbReference type="NCBIfam" id="TIGR01029">
    <property type="entry name" value="rpsG_bact"/>
    <property type="match status" value="1"/>
</dbReference>
<dbReference type="InterPro" id="IPR036823">
    <property type="entry name" value="Ribosomal_uS7_dom_sf"/>
</dbReference>
<dbReference type="KEGG" id="epo:Epro_1292"/>
<dbReference type="STRING" id="1408281.Epro_1292"/>
<dbReference type="OrthoDB" id="9807653at2"/>
<dbReference type="Proteomes" id="UP000035337">
    <property type="component" value="Chromosome"/>
</dbReference>
<evidence type="ECO:0000313" key="10">
    <source>
        <dbReference type="Proteomes" id="UP000035337"/>
    </source>
</evidence>
<dbReference type="SUPFAM" id="SSF47973">
    <property type="entry name" value="Ribosomal protein S7"/>
    <property type="match status" value="1"/>
</dbReference>
<keyword evidence="10" id="KW-1185">Reference proteome</keyword>
<dbReference type="CDD" id="cd14869">
    <property type="entry name" value="uS7_Bacteria"/>
    <property type="match status" value="1"/>
</dbReference>
<dbReference type="Pfam" id="PF00177">
    <property type="entry name" value="Ribosomal_S7"/>
    <property type="match status" value="1"/>
</dbReference>
<protein>
    <recommendedName>
        <fullName evidence="6">Small ribosomal subunit protein uS7</fullName>
    </recommendedName>
</protein>
<evidence type="ECO:0000256" key="6">
    <source>
        <dbReference type="HAMAP-Rule" id="MF_00480"/>
    </source>
</evidence>
<dbReference type="Gene3D" id="1.10.455.10">
    <property type="entry name" value="Ribosomal protein S7 domain"/>
    <property type="match status" value="1"/>
</dbReference>
<dbReference type="PIRSF" id="PIRSF002122">
    <property type="entry name" value="RPS7p_RPS7a_RPS5e_RPS7o"/>
    <property type="match status" value="1"/>
</dbReference>
<dbReference type="InterPro" id="IPR005717">
    <property type="entry name" value="Ribosomal_uS7_bac/org-type"/>
</dbReference>
<gene>
    <name evidence="6 9" type="primary">rpsG</name>
    <name evidence="9" type="ORF">Epro_1292</name>
</gene>
<proteinExistence type="inferred from homology"/>
<dbReference type="GO" id="GO:0003735">
    <property type="term" value="F:structural constituent of ribosome"/>
    <property type="evidence" value="ECO:0007669"/>
    <property type="project" value="InterPro"/>
</dbReference>
<organism evidence="9 10">
    <name type="scientific">Endomicrobium proavitum</name>
    <dbReference type="NCBI Taxonomy" id="1408281"/>
    <lineage>
        <taxon>Bacteria</taxon>
        <taxon>Pseudomonadati</taxon>
        <taxon>Elusimicrobiota</taxon>
        <taxon>Endomicrobiia</taxon>
        <taxon>Endomicrobiales</taxon>
        <taxon>Endomicrobiaceae</taxon>
        <taxon>Endomicrobium</taxon>
    </lineage>
</organism>
<accession>A0A0G3WK37</accession>
<dbReference type="GO" id="GO:0015935">
    <property type="term" value="C:small ribosomal subunit"/>
    <property type="evidence" value="ECO:0007669"/>
    <property type="project" value="InterPro"/>
</dbReference>
<comment type="subunit">
    <text evidence="6">Part of the 30S ribosomal subunit. Contacts proteins S9 and S11.</text>
</comment>
<evidence type="ECO:0000313" key="9">
    <source>
        <dbReference type="EMBL" id="AKL98668.1"/>
    </source>
</evidence>
<evidence type="ECO:0000256" key="5">
    <source>
        <dbReference type="ARBA" id="ARBA00023274"/>
    </source>
</evidence>
<sequence length="159" mass="17970">MPRKALKPREKRGNPEPDSKFGSIVIARFISKLNFAGKKSTAESIMYDAFDIIKEKTGEDPVAVFNRAIENIRPLLEVRPRRVGGATYQVPMEVPAVRSNTLAINWLIEIARSKSGKPMCERLAQEIIDASKKEGAAMKKREDTHKMAEANKAFAHYRW</sequence>
<keyword evidence="3 6" id="KW-0694">RNA-binding</keyword>
<comment type="similarity">
    <text evidence="1 6 7">Belongs to the universal ribosomal protein uS7 family.</text>
</comment>
<dbReference type="InterPro" id="IPR000235">
    <property type="entry name" value="Ribosomal_uS7"/>
</dbReference>
<dbReference type="RefSeq" id="WP_052571418.1">
    <property type="nucleotide sequence ID" value="NZ_CP009498.1"/>
</dbReference>
<dbReference type="PANTHER" id="PTHR11205">
    <property type="entry name" value="RIBOSOMAL PROTEIN S7"/>
    <property type="match status" value="1"/>
</dbReference>
<dbReference type="InterPro" id="IPR023798">
    <property type="entry name" value="Ribosomal_uS7_dom"/>
</dbReference>
<dbReference type="AlphaFoldDB" id="A0A0G3WK37"/>
<evidence type="ECO:0000256" key="4">
    <source>
        <dbReference type="ARBA" id="ARBA00022980"/>
    </source>
</evidence>
<keyword evidence="5 6" id="KW-0687">Ribonucleoprotein</keyword>
<dbReference type="HAMAP" id="MF_00480_B">
    <property type="entry name" value="Ribosomal_uS7_B"/>
    <property type="match status" value="1"/>
</dbReference>
<dbReference type="FunFam" id="1.10.455.10:FF:000001">
    <property type="entry name" value="30S ribosomal protein S7"/>
    <property type="match status" value="1"/>
</dbReference>
<dbReference type="EMBL" id="CP009498">
    <property type="protein sequence ID" value="AKL98668.1"/>
    <property type="molecule type" value="Genomic_DNA"/>
</dbReference>
<dbReference type="GO" id="GO:0000049">
    <property type="term" value="F:tRNA binding"/>
    <property type="evidence" value="ECO:0007669"/>
    <property type="project" value="UniProtKB-UniRule"/>
</dbReference>
<dbReference type="PROSITE" id="PS00052">
    <property type="entry name" value="RIBOSOMAL_S7"/>
    <property type="match status" value="1"/>
</dbReference>
<dbReference type="GO" id="GO:0019843">
    <property type="term" value="F:rRNA binding"/>
    <property type="evidence" value="ECO:0007669"/>
    <property type="project" value="UniProtKB-UniRule"/>
</dbReference>
<name>A0A0G3WK37_9BACT</name>
<evidence type="ECO:0000256" key="3">
    <source>
        <dbReference type="ARBA" id="ARBA00022884"/>
    </source>
</evidence>
<comment type="function">
    <text evidence="6">One of the primary rRNA binding proteins, it binds directly to 16S rRNA where it nucleates assembly of the head domain of the 30S subunit. Is located at the subunit interface close to the decoding center, probably blocks exit of the E-site tRNA.</text>
</comment>
<reference evidence="9 10" key="1">
    <citation type="submission" date="2014-09" db="EMBL/GenBank/DDBJ databases">
        <title>Complete genome sequence of Endomicrobium proavitum.</title>
        <authorList>
            <person name="Zheng H."/>
        </authorList>
    </citation>
    <scope>NUCLEOTIDE SEQUENCE [LARGE SCALE GENOMIC DNA]</scope>
    <source>
        <strain evidence="9 10">Rsa215</strain>
    </source>
</reference>
<evidence type="ECO:0000256" key="7">
    <source>
        <dbReference type="RuleBase" id="RU003619"/>
    </source>
</evidence>
<evidence type="ECO:0000259" key="8">
    <source>
        <dbReference type="Pfam" id="PF00177"/>
    </source>
</evidence>
<keyword evidence="4 6" id="KW-0689">Ribosomal protein</keyword>